<evidence type="ECO:0000313" key="3">
    <source>
        <dbReference type="Proteomes" id="UP001165160"/>
    </source>
</evidence>
<gene>
    <name evidence="2" type="ORF">TrVE_jg8432</name>
</gene>
<dbReference type="AlphaFoldDB" id="A0A9W7CJ82"/>
<comment type="caution">
    <text evidence="2">The sequence shown here is derived from an EMBL/GenBank/DDBJ whole genome shotgun (WGS) entry which is preliminary data.</text>
</comment>
<dbReference type="EMBL" id="BRXX01000365">
    <property type="protein sequence ID" value="GMI07492.1"/>
    <property type="molecule type" value="Genomic_DNA"/>
</dbReference>
<accession>A0A9W7CJ82</accession>
<feature type="domain" description="Fungal lipase-type" evidence="1">
    <location>
        <begin position="117"/>
        <end position="283"/>
    </location>
</feature>
<dbReference type="PANTHER" id="PTHR45856">
    <property type="entry name" value="ALPHA/BETA-HYDROLASES SUPERFAMILY PROTEIN"/>
    <property type="match status" value="1"/>
</dbReference>
<dbReference type="SUPFAM" id="SSF53474">
    <property type="entry name" value="alpha/beta-Hydrolases"/>
    <property type="match status" value="1"/>
</dbReference>
<proteinExistence type="predicted"/>
<dbReference type="PANTHER" id="PTHR45856:SF24">
    <property type="entry name" value="FUNGAL LIPASE-LIKE DOMAIN-CONTAINING PROTEIN"/>
    <property type="match status" value="1"/>
</dbReference>
<dbReference type="CDD" id="cd00519">
    <property type="entry name" value="Lipase_3"/>
    <property type="match status" value="1"/>
</dbReference>
<keyword evidence="3" id="KW-1185">Reference proteome</keyword>
<dbReference type="Gene3D" id="3.40.50.1820">
    <property type="entry name" value="alpha/beta hydrolase"/>
    <property type="match status" value="1"/>
</dbReference>
<dbReference type="GO" id="GO:0006629">
    <property type="term" value="P:lipid metabolic process"/>
    <property type="evidence" value="ECO:0007669"/>
    <property type="project" value="InterPro"/>
</dbReference>
<evidence type="ECO:0000313" key="2">
    <source>
        <dbReference type="EMBL" id="GMI07492.1"/>
    </source>
</evidence>
<dbReference type="Pfam" id="PF01764">
    <property type="entry name" value="Lipase_3"/>
    <property type="match status" value="1"/>
</dbReference>
<dbReference type="InterPro" id="IPR002921">
    <property type="entry name" value="Fungal_lipase-type"/>
</dbReference>
<sequence length="423" mass="47545">MSSVGDPHTLHKTETPGHIEETNHDEIRKLLLLAWSSYLNPNPRVIDDNARKTWLDLENCPWAENLSLGDTLETGFNGCCERLKLLKFFSSDEVAASDADVDAQAFIGESEDRGSLFISFRGTTSIVDWIASFTTMKTRWEPSEDAQRGGAGMFACLDCLCPKGKPMVHLGWYKAFLALKPLLDEFRRLAKTPRHEICFVGHSQGGVLAAMAMTYFFEEEAINIPTWIRNNTVVKLFSIGQPKAGDDHFQRYFYDTSNQMRKAGLLRIYRIINNQDPCVCFPPSSAGYEHVGKPICYELEGTVKGQQGVVMSFGDEGQAHAKDERAAYEEAGVMDYDIYEREMYNTDHEFKGTLMVRNVDMAALEKIKEAHAPITYYRAFNACKDDGGIQASDIVIRERPKVKKNPSLLKFNVSSSKGGDNQV</sequence>
<dbReference type="InterPro" id="IPR029058">
    <property type="entry name" value="AB_hydrolase_fold"/>
</dbReference>
<dbReference type="Proteomes" id="UP001165160">
    <property type="component" value="Unassembled WGS sequence"/>
</dbReference>
<dbReference type="InterPro" id="IPR051218">
    <property type="entry name" value="Sec_MonoDiacylglyc_Lipase"/>
</dbReference>
<reference evidence="3" key="1">
    <citation type="journal article" date="2023" name="Commun. Biol.">
        <title>Genome analysis of Parmales, the sister group of diatoms, reveals the evolutionary specialization of diatoms from phago-mixotrophs to photoautotrophs.</title>
        <authorList>
            <person name="Ban H."/>
            <person name="Sato S."/>
            <person name="Yoshikawa S."/>
            <person name="Yamada K."/>
            <person name="Nakamura Y."/>
            <person name="Ichinomiya M."/>
            <person name="Sato N."/>
            <person name="Blanc-Mathieu R."/>
            <person name="Endo H."/>
            <person name="Kuwata A."/>
            <person name="Ogata H."/>
        </authorList>
    </citation>
    <scope>NUCLEOTIDE SEQUENCE [LARGE SCALE GENOMIC DNA]</scope>
    <source>
        <strain evidence="3">NIES 3699</strain>
    </source>
</reference>
<organism evidence="2 3">
    <name type="scientific">Triparma verrucosa</name>
    <dbReference type="NCBI Taxonomy" id="1606542"/>
    <lineage>
        <taxon>Eukaryota</taxon>
        <taxon>Sar</taxon>
        <taxon>Stramenopiles</taxon>
        <taxon>Ochrophyta</taxon>
        <taxon>Bolidophyceae</taxon>
        <taxon>Parmales</taxon>
        <taxon>Triparmaceae</taxon>
        <taxon>Triparma</taxon>
    </lineage>
</organism>
<evidence type="ECO:0000259" key="1">
    <source>
        <dbReference type="Pfam" id="PF01764"/>
    </source>
</evidence>
<protein>
    <recommendedName>
        <fullName evidence="1">Fungal lipase-type domain-containing protein</fullName>
    </recommendedName>
</protein>
<name>A0A9W7CJ82_9STRA</name>